<proteinExistence type="inferred from homology"/>
<dbReference type="GO" id="GO:0006556">
    <property type="term" value="P:S-adenosylmethionine biosynthetic process"/>
    <property type="evidence" value="ECO:0007669"/>
    <property type="project" value="TreeGrafter"/>
</dbReference>
<dbReference type="Proteomes" id="UP000263014">
    <property type="component" value="Unassembled WGS sequence"/>
</dbReference>
<dbReference type="GO" id="GO:0019305">
    <property type="term" value="P:dTDP-rhamnose biosynthetic process"/>
    <property type="evidence" value="ECO:0007669"/>
    <property type="project" value="UniProtKB-UniPathway"/>
</dbReference>
<feature type="domain" description="RmlD-like substrate binding" evidence="3">
    <location>
        <begin position="4"/>
        <end position="274"/>
    </location>
</feature>
<keyword evidence="2" id="KW-0521">NADP</keyword>
<organism evidence="4 5">
    <name type="scientific">Hungatella hathewayi</name>
    <dbReference type="NCBI Taxonomy" id="154046"/>
    <lineage>
        <taxon>Bacteria</taxon>
        <taxon>Bacillati</taxon>
        <taxon>Bacillota</taxon>
        <taxon>Clostridia</taxon>
        <taxon>Lachnospirales</taxon>
        <taxon>Lachnospiraceae</taxon>
        <taxon>Hungatella</taxon>
    </lineage>
</organism>
<comment type="function">
    <text evidence="2">Catalyzes the reduction of dTDP-6-deoxy-L-lyxo-4-hexulose to yield dTDP-L-rhamnose.</text>
</comment>
<dbReference type="GO" id="GO:0048269">
    <property type="term" value="C:methionine adenosyltransferase complex"/>
    <property type="evidence" value="ECO:0007669"/>
    <property type="project" value="TreeGrafter"/>
</dbReference>
<evidence type="ECO:0000256" key="2">
    <source>
        <dbReference type="RuleBase" id="RU364082"/>
    </source>
</evidence>
<dbReference type="GO" id="GO:0008831">
    <property type="term" value="F:dTDP-4-dehydrorhamnose reductase activity"/>
    <property type="evidence" value="ECO:0007669"/>
    <property type="project" value="UniProtKB-EC"/>
</dbReference>
<dbReference type="EMBL" id="QSON01000026">
    <property type="protein sequence ID" value="RGI96014.1"/>
    <property type="molecule type" value="Genomic_DNA"/>
</dbReference>
<dbReference type="GO" id="GO:0048270">
    <property type="term" value="F:methionine adenosyltransferase regulator activity"/>
    <property type="evidence" value="ECO:0007669"/>
    <property type="project" value="TreeGrafter"/>
</dbReference>
<dbReference type="SUPFAM" id="SSF51735">
    <property type="entry name" value="NAD(P)-binding Rossmann-fold domains"/>
    <property type="match status" value="1"/>
</dbReference>
<comment type="similarity">
    <text evidence="1 2">Belongs to the dTDP-4-dehydrorhamnose reductase family.</text>
</comment>
<accession>A0A374NY10</accession>
<gene>
    <name evidence="4" type="ORF">DXD79_30395</name>
</gene>
<reference evidence="4 5" key="1">
    <citation type="submission" date="2018-08" db="EMBL/GenBank/DDBJ databases">
        <title>A genome reference for cultivated species of the human gut microbiota.</title>
        <authorList>
            <person name="Zou Y."/>
            <person name="Xue W."/>
            <person name="Luo G."/>
        </authorList>
    </citation>
    <scope>NUCLEOTIDE SEQUENCE [LARGE SCALE GENOMIC DNA]</scope>
    <source>
        <strain evidence="4 5">TM09-12</strain>
    </source>
</reference>
<evidence type="ECO:0000256" key="1">
    <source>
        <dbReference type="ARBA" id="ARBA00010944"/>
    </source>
</evidence>
<dbReference type="AlphaFoldDB" id="A0A374NY10"/>
<protein>
    <recommendedName>
        <fullName evidence="2">dTDP-4-dehydrorhamnose reductase</fullName>
        <ecNumber evidence="2">1.1.1.133</ecNumber>
    </recommendedName>
</protein>
<comment type="caution">
    <text evidence="4">The sequence shown here is derived from an EMBL/GenBank/DDBJ whole genome shotgun (WGS) entry which is preliminary data.</text>
</comment>
<dbReference type="EC" id="1.1.1.133" evidence="2"/>
<sequence length="295" mass="32805">MERWLVTGANGFLGSRLMKFYQEKYEITGAHHGNLDITDEAAAAEFVRAAAPQLVIHCAAISNTGTCQENPGLSEAVNVNGAVNLARACRETGSRLIFMSSDQIYAGNRTMVPAKEENTPELVNVYGLHKRQAEEEIMAILPDSVCLRLPWMYDFPWRGLKSNSNLLGNLLKALIQNRPLTLPVHDYRGITWVMEVVKNIEAAGTLPAGIYNFGSGGTLSTYETARAVLVMVADGEDRSGLLIPDQERFAEQPRNLLMDTEKIRGCGIEFPDTLEGFRRCFEESPEYMTGMIRQR</sequence>
<dbReference type="InterPro" id="IPR036291">
    <property type="entry name" value="NAD(P)-bd_dom_sf"/>
</dbReference>
<dbReference type="Gene3D" id="3.40.50.720">
    <property type="entry name" value="NAD(P)-binding Rossmann-like Domain"/>
    <property type="match status" value="1"/>
</dbReference>
<evidence type="ECO:0000313" key="4">
    <source>
        <dbReference type="EMBL" id="RGI96014.1"/>
    </source>
</evidence>
<dbReference type="PANTHER" id="PTHR10491:SF4">
    <property type="entry name" value="METHIONINE ADENOSYLTRANSFERASE 2 SUBUNIT BETA"/>
    <property type="match status" value="1"/>
</dbReference>
<evidence type="ECO:0000259" key="3">
    <source>
        <dbReference type="Pfam" id="PF04321"/>
    </source>
</evidence>
<evidence type="ECO:0000313" key="5">
    <source>
        <dbReference type="Proteomes" id="UP000263014"/>
    </source>
</evidence>
<dbReference type="InterPro" id="IPR029903">
    <property type="entry name" value="RmlD-like-bd"/>
</dbReference>
<keyword evidence="2" id="KW-0560">Oxidoreductase</keyword>
<dbReference type="UniPathway" id="UPA00124"/>
<dbReference type="InterPro" id="IPR005913">
    <property type="entry name" value="dTDP_dehydrorham_reduct"/>
</dbReference>
<name>A0A374NY10_9FIRM</name>
<dbReference type="Pfam" id="PF04321">
    <property type="entry name" value="RmlD_sub_bind"/>
    <property type="match status" value="1"/>
</dbReference>
<dbReference type="PANTHER" id="PTHR10491">
    <property type="entry name" value="DTDP-4-DEHYDRORHAMNOSE REDUCTASE"/>
    <property type="match status" value="1"/>
</dbReference>
<comment type="pathway">
    <text evidence="2">Carbohydrate biosynthesis; dTDP-L-rhamnose biosynthesis.</text>
</comment>
<dbReference type="RefSeq" id="WP_117622880.1">
    <property type="nucleotide sequence ID" value="NZ_QSON01000026.1"/>
</dbReference>